<evidence type="ECO:0000256" key="15">
    <source>
        <dbReference type="ARBA" id="ARBA00023136"/>
    </source>
</evidence>
<dbReference type="Gene3D" id="3.40.50.1820">
    <property type="entry name" value="alpha/beta hydrolase"/>
    <property type="match status" value="1"/>
</dbReference>
<keyword evidence="22" id="KW-1185">Reference proteome</keyword>
<evidence type="ECO:0000256" key="10">
    <source>
        <dbReference type="ARBA" id="ARBA00022963"/>
    </source>
</evidence>
<dbReference type="CDD" id="cd00519">
    <property type="entry name" value="Lipase_3"/>
    <property type="match status" value="1"/>
</dbReference>
<sequence length="504" mass="55546">MRAHLLILLLALLTSCAAAFQIPWEALPFASRLQSAVFDKLYWAASPAPQTKVISLRHVYHQGTVRYPGLSARLDLGDGSISASSSDSNNIRGVLRTKRVKTWKPRDTRDYLHAHRNGDGIGIKSSLNDMDWDEIEVDAPDVQDRETLLTLAKMASKAYEEPSKKGDGDWTIGGKQEWNLSSSFGWENDGIRGHVFATEDNSTVVVALKGTSAALLDNGSTSKRDKDNDNLFFSCCCARVGWTWHTVCDCYEDGQKAQSSAASLSPGSSSDQQTCGSTCLSKALIKKSFYYPATTDLFNNISYAYPNSQIWITGHSLGGALGAMLGMTFGNPTVTFEAPAERMAALRLHLPLPTKHGKLHELPITHVYHTADPIPMGECIGAASLCANFGFAMESRCHSGHTILYDTVEKLGWSSSVVTHRIATLVEDLLLEDWDKKVSKAKAKLNNKTETSRWRFPWSRKDQDEPDEEKVGSVPRLRSEAKCRDCSDWKFTDDDGKDSVGLGI</sequence>
<dbReference type="GO" id="GO:0004620">
    <property type="term" value="F:phospholipase activity"/>
    <property type="evidence" value="ECO:0007669"/>
    <property type="project" value="TreeGrafter"/>
</dbReference>
<evidence type="ECO:0000256" key="11">
    <source>
        <dbReference type="ARBA" id="ARBA00022968"/>
    </source>
</evidence>
<keyword evidence="16" id="KW-0325">Glycoprotein</keyword>
<keyword evidence="7" id="KW-0812">Transmembrane</keyword>
<accession>A0A316YMX5</accession>
<evidence type="ECO:0000256" key="4">
    <source>
        <dbReference type="ARBA" id="ARBA00010701"/>
    </source>
</evidence>
<feature type="chain" id="PRO_5016459456" description="triacylglycerol lipase" evidence="19">
    <location>
        <begin position="20"/>
        <end position="504"/>
    </location>
</feature>
<evidence type="ECO:0000256" key="14">
    <source>
        <dbReference type="ARBA" id="ARBA00023098"/>
    </source>
</evidence>
<dbReference type="GO" id="GO:0046461">
    <property type="term" value="P:neutral lipid catabolic process"/>
    <property type="evidence" value="ECO:0007669"/>
    <property type="project" value="TreeGrafter"/>
</dbReference>
<keyword evidence="14" id="KW-0443">Lipid metabolism</keyword>
<dbReference type="GeneID" id="37041528"/>
<comment type="catalytic activity">
    <reaction evidence="1">
        <text>a triacylglycerol + H2O = a diacylglycerol + a fatty acid + H(+)</text>
        <dbReference type="Rhea" id="RHEA:12044"/>
        <dbReference type="ChEBI" id="CHEBI:15377"/>
        <dbReference type="ChEBI" id="CHEBI:15378"/>
        <dbReference type="ChEBI" id="CHEBI:17855"/>
        <dbReference type="ChEBI" id="CHEBI:18035"/>
        <dbReference type="ChEBI" id="CHEBI:28868"/>
        <dbReference type="EC" id="3.1.1.3"/>
    </reaction>
</comment>
<evidence type="ECO:0000256" key="16">
    <source>
        <dbReference type="ARBA" id="ARBA00023180"/>
    </source>
</evidence>
<evidence type="ECO:0000256" key="7">
    <source>
        <dbReference type="ARBA" id="ARBA00022692"/>
    </source>
</evidence>
<evidence type="ECO:0000256" key="12">
    <source>
        <dbReference type="ARBA" id="ARBA00022989"/>
    </source>
</evidence>
<dbReference type="Proteomes" id="UP000245768">
    <property type="component" value="Unassembled WGS sequence"/>
</dbReference>
<organism evidence="21 22">
    <name type="scientific">Acaromyces ingoldii</name>
    <dbReference type="NCBI Taxonomy" id="215250"/>
    <lineage>
        <taxon>Eukaryota</taxon>
        <taxon>Fungi</taxon>
        <taxon>Dikarya</taxon>
        <taxon>Basidiomycota</taxon>
        <taxon>Ustilaginomycotina</taxon>
        <taxon>Exobasidiomycetes</taxon>
        <taxon>Exobasidiales</taxon>
        <taxon>Cryptobasidiaceae</taxon>
        <taxon>Acaromyces</taxon>
    </lineage>
</organism>
<keyword evidence="15" id="KW-0472">Membrane</keyword>
<evidence type="ECO:0000256" key="8">
    <source>
        <dbReference type="ARBA" id="ARBA00022753"/>
    </source>
</evidence>
<comment type="subunit">
    <text evidence="5">Binds to both phosphatidylinositol (PI) and phosphatidylinositol 3,5-bisphosphate (PIP2).</text>
</comment>
<keyword evidence="13" id="KW-0072">Autophagy</keyword>
<evidence type="ECO:0000259" key="20">
    <source>
        <dbReference type="Pfam" id="PF01764"/>
    </source>
</evidence>
<dbReference type="Pfam" id="PF01764">
    <property type="entry name" value="Lipase_3"/>
    <property type="match status" value="1"/>
</dbReference>
<dbReference type="GO" id="GO:0004806">
    <property type="term" value="F:triacylglycerol lipase activity"/>
    <property type="evidence" value="ECO:0007669"/>
    <property type="project" value="UniProtKB-EC"/>
</dbReference>
<evidence type="ECO:0000256" key="9">
    <source>
        <dbReference type="ARBA" id="ARBA00022801"/>
    </source>
</evidence>
<dbReference type="GO" id="GO:0005775">
    <property type="term" value="C:vacuolar lumen"/>
    <property type="evidence" value="ECO:0007669"/>
    <property type="project" value="TreeGrafter"/>
</dbReference>
<dbReference type="AlphaFoldDB" id="A0A316YMX5"/>
<dbReference type="InParanoid" id="A0A316YMX5"/>
<keyword evidence="9 21" id="KW-0378">Hydrolase</keyword>
<dbReference type="STRING" id="215250.A0A316YMX5"/>
<keyword evidence="10" id="KW-0442">Lipid degradation</keyword>
<dbReference type="SUPFAM" id="SSF53474">
    <property type="entry name" value="alpha/beta-Hydrolases"/>
    <property type="match status" value="1"/>
</dbReference>
<evidence type="ECO:0000256" key="6">
    <source>
        <dbReference type="ARBA" id="ARBA00013279"/>
    </source>
</evidence>
<evidence type="ECO:0000256" key="1">
    <source>
        <dbReference type="ARBA" id="ARBA00001024"/>
    </source>
</evidence>
<dbReference type="GO" id="GO:0006660">
    <property type="term" value="P:phosphatidylserine catabolic process"/>
    <property type="evidence" value="ECO:0007669"/>
    <property type="project" value="TreeGrafter"/>
</dbReference>
<feature type="domain" description="Fungal lipase-type" evidence="20">
    <location>
        <begin position="297"/>
        <end position="329"/>
    </location>
</feature>
<dbReference type="FunCoup" id="A0A316YMX5">
    <property type="interactions" value="48"/>
</dbReference>
<reference evidence="21 22" key="1">
    <citation type="journal article" date="2018" name="Mol. Biol. Evol.">
        <title>Broad Genomic Sampling Reveals a Smut Pathogenic Ancestry of the Fungal Clade Ustilaginomycotina.</title>
        <authorList>
            <person name="Kijpornyongpan T."/>
            <person name="Mondo S.J."/>
            <person name="Barry K."/>
            <person name="Sandor L."/>
            <person name="Lee J."/>
            <person name="Lipzen A."/>
            <person name="Pangilinan J."/>
            <person name="LaButti K."/>
            <person name="Hainaut M."/>
            <person name="Henrissat B."/>
            <person name="Grigoriev I.V."/>
            <person name="Spatafora J.W."/>
            <person name="Aime M.C."/>
        </authorList>
    </citation>
    <scope>NUCLEOTIDE SEQUENCE [LARGE SCALE GENOMIC DNA]</scope>
    <source>
        <strain evidence="21 22">MCA 4198</strain>
    </source>
</reference>
<dbReference type="PANTHER" id="PTHR47175">
    <property type="entry name" value="LIPASE ATG15-RELATED"/>
    <property type="match status" value="1"/>
</dbReference>
<dbReference type="GO" id="GO:0034496">
    <property type="term" value="P:multivesicular body membrane disassembly"/>
    <property type="evidence" value="ECO:0007669"/>
    <property type="project" value="TreeGrafter"/>
</dbReference>
<evidence type="ECO:0000256" key="3">
    <source>
        <dbReference type="ARBA" id="ARBA00004343"/>
    </source>
</evidence>
<evidence type="ECO:0000313" key="22">
    <source>
        <dbReference type="Proteomes" id="UP000245768"/>
    </source>
</evidence>
<dbReference type="OrthoDB" id="58570at2759"/>
<dbReference type="InterPro" id="IPR050805">
    <property type="entry name" value="ATG15_Lipase"/>
</dbReference>
<evidence type="ECO:0000256" key="13">
    <source>
        <dbReference type="ARBA" id="ARBA00023006"/>
    </source>
</evidence>
<keyword evidence="8" id="KW-0967">Endosome</keyword>
<dbReference type="RefSeq" id="XP_025377362.1">
    <property type="nucleotide sequence ID" value="XM_025519612.1"/>
</dbReference>
<comment type="subcellular location">
    <subcellularLocation>
        <location evidence="3">Endosome</location>
        <location evidence="3">Multivesicular body membrane</location>
        <topology evidence="3">Single-pass type II membrane protein</topology>
    </subcellularLocation>
    <subcellularLocation>
        <location evidence="2">Prevacuolar compartment membrane</location>
        <topology evidence="2">Single-pass type II membrane protein</topology>
    </subcellularLocation>
</comment>
<keyword evidence="12" id="KW-1133">Transmembrane helix</keyword>
<evidence type="ECO:0000256" key="2">
    <source>
        <dbReference type="ARBA" id="ARBA00004270"/>
    </source>
</evidence>
<name>A0A316YMX5_9BASI</name>
<dbReference type="InterPro" id="IPR002921">
    <property type="entry name" value="Fungal_lipase-type"/>
</dbReference>
<comment type="similarity">
    <text evidence="4">Belongs to the AB hydrolase superfamily. Lipase family.</text>
</comment>
<comment type="function">
    <text evidence="17">Lipase which is essential for lysis of subvacuolar cytoplasm to vacuole targeted bodies and intravacuolar autophagic bodies. Involved in the lysis of intravacuolar multivesicular body (MVB) vesicles. The intravacuolar membrane disintegration by ATG15 is critical to life span extension.</text>
</comment>
<dbReference type="InterPro" id="IPR029058">
    <property type="entry name" value="AB_hydrolase_fold"/>
</dbReference>
<gene>
    <name evidence="21" type="ORF">FA10DRAFT_251519</name>
</gene>
<keyword evidence="11" id="KW-0735">Signal-anchor</keyword>
<proteinExistence type="inferred from homology"/>
<evidence type="ECO:0000256" key="17">
    <source>
        <dbReference type="ARBA" id="ARBA00024663"/>
    </source>
</evidence>
<dbReference type="PROSITE" id="PS51257">
    <property type="entry name" value="PROKAR_LIPOPROTEIN"/>
    <property type="match status" value="1"/>
</dbReference>
<dbReference type="PANTHER" id="PTHR47175:SF2">
    <property type="entry name" value="LIPASE ATG15-RELATED"/>
    <property type="match status" value="1"/>
</dbReference>
<protein>
    <recommendedName>
        <fullName evidence="6">triacylglycerol lipase</fullName>
        <ecNumber evidence="6">3.1.1.3</ecNumber>
    </recommendedName>
    <alternativeName>
        <fullName evidence="18">Autophagy-related protein 15</fullName>
    </alternativeName>
</protein>
<dbReference type="EMBL" id="KZ819636">
    <property type="protein sequence ID" value="PWN90164.1"/>
    <property type="molecule type" value="Genomic_DNA"/>
</dbReference>
<evidence type="ECO:0000313" key="21">
    <source>
        <dbReference type="EMBL" id="PWN90164.1"/>
    </source>
</evidence>
<evidence type="ECO:0000256" key="18">
    <source>
        <dbReference type="ARBA" id="ARBA00029828"/>
    </source>
</evidence>
<evidence type="ECO:0000256" key="19">
    <source>
        <dbReference type="SAM" id="SignalP"/>
    </source>
</evidence>
<feature type="signal peptide" evidence="19">
    <location>
        <begin position="1"/>
        <end position="19"/>
    </location>
</feature>
<evidence type="ECO:0000256" key="5">
    <source>
        <dbReference type="ARBA" id="ARBA00011137"/>
    </source>
</evidence>
<dbReference type="GO" id="GO:0034727">
    <property type="term" value="P:piecemeal microautophagy of the nucleus"/>
    <property type="evidence" value="ECO:0007669"/>
    <property type="project" value="TreeGrafter"/>
</dbReference>
<dbReference type="EC" id="3.1.1.3" evidence="6"/>
<keyword evidence="19" id="KW-0732">Signal</keyword>
<dbReference type="GO" id="GO:0032585">
    <property type="term" value="C:multivesicular body membrane"/>
    <property type="evidence" value="ECO:0007669"/>
    <property type="project" value="UniProtKB-SubCell"/>
</dbReference>